<dbReference type="SUPFAM" id="SSF103473">
    <property type="entry name" value="MFS general substrate transporter"/>
    <property type="match status" value="1"/>
</dbReference>
<feature type="transmembrane region" description="Helical" evidence="5">
    <location>
        <begin position="37"/>
        <end position="55"/>
    </location>
</feature>
<evidence type="ECO:0000256" key="5">
    <source>
        <dbReference type="SAM" id="Phobius"/>
    </source>
</evidence>
<feature type="transmembrane region" description="Helical" evidence="5">
    <location>
        <begin position="75"/>
        <end position="94"/>
    </location>
</feature>
<dbReference type="GO" id="GO:0022857">
    <property type="term" value="F:transmembrane transporter activity"/>
    <property type="evidence" value="ECO:0007669"/>
    <property type="project" value="InterPro"/>
</dbReference>
<gene>
    <name evidence="6" type="ORF">L207DRAFT_516657</name>
</gene>
<dbReference type="Gene3D" id="1.20.1250.20">
    <property type="entry name" value="MFS general substrate transporter like domains"/>
    <property type="match status" value="1"/>
</dbReference>
<evidence type="ECO:0000256" key="3">
    <source>
        <dbReference type="ARBA" id="ARBA00022989"/>
    </source>
</evidence>
<keyword evidence="2 5" id="KW-0812">Transmembrane</keyword>
<evidence type="ECO:0000313" key="7">
    <source>
        <dbReference type="Proteomes" id="UP000235786"/>
    </source>
</evidence>
<dbReference type="OrthoDB" id="196103at2759"/>
<feature type="transmembrane region" description="Helical" evidence="5">
    <location>
        <begin position="434"/>
        <end position="454"/>
    </location>
</feature>
<dbReference type="Proteomes" id="UP000235786">
    <property type="component" value="Unassembled WGS sequence"/>
</dbReference>
<feature type="transmembrane region" description="Helical" evidence="5">
    <location>
        <begin position="253"/>
        <end position="273"/>
    </location>
</feature>
<dbReference type="Pfam" id="PF07690">
    <property type="entry name" value="MFS_1"/>
    <property type="match status" value="1"/>
</dbReference>
<keyword evidence="3 5" id="KW-1133">Transmembrane helix</keyword>
<dbReference type="PANTHER" id="PTHR23294">
    <property type="entry name" value="ET TRANSLATION PRODUCT-RELATED"/>
    <property type="match status" value="1"/>
</dbReference>
<dbReference type="InterPro" id="IPR036259">
    <property type="entry name" value="MFS_trans_sf"/>
</dbReference>
<evidence type="ECO:0000313" key="6">
    <source>
        <dbReference type="EMBL" id="PMD35703.1"/>
    </source>
</evidence>
<feature type="transmembrane region" description="Helical" evidence="5">
    <location>
        <begin position="101"/>
        <end position="118"/>
    </location>
</feature>
<evidence type="ECO:0000256" key="4">
    <source>
        <dbReference type="ARBA" id="ARBA00023136"/>
    </source>
</evidence>
<dbReference type="PANTHER" id="PTHR23294:SF59">
    <property type="entry name" value="UNC93-LIKE PROTEIN C922.05C"/>
    <property type="match status" value="1"/>
</dbReference>
<organism evidence="6 7">
    <name type="scientific">Hyaloscypha variabilis (strain UAMH 11265 / GT02V1 / F)</name>
    <name type="common">Meliniomyces variabilis</name>
    <dbReference type="NCBI Taxonomy" id="1149755"/>
    <lineage>
        <taxon>Eukaryota</taxon>
        <taxon>Fungi</taxon>
        <taxon>Dikarya</taxon>
        <taxon>Ascomycota</taxon>
        <taxon>Pezizomycotina</taxon>
        <taxon>Leotiomycetes</taxon>
        <taxon>Helotiales</taxon>
        <taxon>Hyaloscyphaceae</taxon>
        <taxon>Hyaloscypha</taxon>
        <taxon>Hyaloscypha variabilis</taxon>
    </lineage>
</organism>
<reference evidence="6 7" key="1">
    <citation type="submission" date="2016-04" db="EMBL/GenBank/DDBJ databases">
        <title>A degradative enzymes factory behind the ericoid mycorrhizal symbiosis.</title>
        <authorList>
            <consortium name="DOE Joint Genome Institute"/>
            <person name="Martino E."/>
            <person name="Morin E."/>
            <person name="Grelet G."/>
            <person name="Kuo A."/>
            <person name="Kohler A."/>
            <person name="Daghino S."/>
            <person name="Barry K."/>
            <person name="Choi C."/>
            <person name="Cichocki N."/>
            <person name="Clum A."/>
            <person name="Copeland A."/>
            <person name="Hainaut M."/>
            <person name="Haridas S."/>
            <person name="Labutti K."/>
            <person name="Lindquist E."/>
            <person name="Lipzen A."/>
            <person name="Khouja H.-R."/>
            <person name="Murat C."/>
            <person name="Ohm R."/>
            <person name="Olson A."/>
            <person name="Spatafora J."/>
            <person name="Veneault-Fourrey C."/>
            <person name="Henrissat B."/>
            <person name="Grigoriev I."/>
            <person name="Martin F."/>
            <person name="Perotto S."/>
        </authorList>
    </citation>
    <scope>NUCLEOTIDE SEQUENCE [LARGE SCALE GENOMIC DNA]</scope>
    <source>
        <strain evidence="6 7">F</strain>
    </source>
</reference>
<proteinExistence type="predicted"/>
<evidence type="ECO:0000256" key="1">
    <source>
        <dbReference type="ARBA" id="ARBA00004141"/>
    </source>
</evidence>
<dbReference type="GO" id="GO:0016020">
    <property type="term" value="C:membrane"/>
    <property type="evidence" value="ECO:0007669"/>
    <property type="project" value="UniProtKB-SubCell"/>
</dbReference>
<keyword evidence="4 5" id="KW-0472">Membrane</keyword>
<name>A0A2J6RB28_HYAVF</name>
<dbReference type="InterPro" id="IPR051617">
    <property type="entry name" value="UNC-93-like_regulator"/>
</dbReference>
<feature type="transmembrane region" description="Helical" evidence="5">
    <location>
        <begin position="326"/>
        <end position="347"/>
    </location>
</feature>
<feature type="transmembrane region" description="Helical" evidence="5">
    <location>
        <begin position="202"/>
        <end position="219"/>
    </location>
</feature>
<feature type="transmembrane region" description="Helical" evidence="5">
    <location>
        <begin position="293"/>
        <end position="314"/>
    </location>
</feature>
<evidence type="ECO:0008006" key="8">
    <source>
        <dbReference type="Google" id="ProtNLM"/>
    </source>
</evidence>
<dbReference type="AlphaFoldDB" id="A0A2J6RB28"/>
<feature type="transmembrane region" description="Helical" evidence="5">
    <location>
        <begin position="367"/>
        <end position="391"/>
    </location>
</feature>
<feature type="transmembrane region" description="Helical" evidence="5">
    <location>
        <begin position="168"/>
        <end position="190"/>
    </location>
</feature>
<protein>
    <recommendedName>
        <fullName evidence="8">MFS general substrate transporter</fullName>
    </recommendedName>
</protein>
<comment type="subcellular location">
    <subcellularLocation>
        <location evidence="1">Membrane</location>
        <topology evidence="1">Multi-pass membrane protein</topology>
    </subcellularLocation>
</comment>
<accession>A0A2J6RB28</accession>
<evidence type="ECO:0000256" key="2">
    <source>
        <dbReference type="ARBA" id="ARBA00022692"/>
    </source>
</evidence>
<dbReference type="InterPro" id="IPR011701">
    <property type="entry name" value="MFS"/>
</dbReference>
<keyword evidence="7" id="KW-1185">Reference proteome</keyword>
<sequence>MDENSSISDRERDVQDAGKVNTDYFIRGLRIPKYRTAMAQVVMVGFIAFCTVGMSSALGGAGGGGLLNTTQSTNAYVAVYSTFAALAFFGGAIYNRVGIKICLMFGGFGYVCLASAYFTTAHIGNRATPWVVLAGCLEGLSAAMLWTAQGAVTMCYPTEDMKGRSFSVFWTIFQAGGVIGSIIPICLNWSSTAGNLNDGSYVAFIVIMLVGCCIPLLLLPSDKVIRTDGTQVVLPPMPTWTSELKGMYHVLRANWYIVTLFPFFAASSWFYTYQVNDFNVPNFTLRTRSFNGLWSNFFNMVGVWAMGTFLDFPFKSKRFGRPTRAKIGIVYLLVATLSIWGGGWVFVKDAVRGVSPDPLVDVTQSKRYFPYLAIYIFYAFYDGCFQAYAYWLMGSLSNNSATLSHYSGWYKSIQSAAAAIVWRLDGLKISYKSMYISTWVILLVSMSTTFYVSFTKVKEHSTDERRVFVSEGAGIEGPGAAGIDDTEALKGEVMVADKTV</sequence>
<dbReference type="EMBL" id="KZ613952">
    <property type="protein sequence ID" value="PMD35703.1"/>
    <property type="molecule type" value="Genomic_DNA"/>
</dbReference>